<evidence type="ECO:0000256" key="2">
    <source>
        <dbReference type="ARBA" id="ARBA00022803"/>
    </source>
</evidence>
<accession>V5SDJ6</accession>
<evidence type="ECO:0000259" key="5">
    <source>
        <dbReference type="PROSITE" id="PS50125"/>
    </source>
</evidence>
<keyword evidence="1" id="KW-0677">Repeat</keyword>
<gene>
    <name evidence="6" type="ORF">W911_11850</name>
</gene>
<evidence type="ECO:0000256" key="1">
    <source>
        <dbReference type="ARBA" id="ARBA00022737"/>
    </source>
</evidence>
<dbReference type="Pfam" id="PF13432">
    <property type="entry name" value="TPR_16"/>
    <property type="match status" value="1"/>
</dbReference>
<dbReference type="PROSITE" id="PS50005">
    <property type="entry name" value="TPR"/>
    <property type="match status" value="3"/>
</dbReference>
<protein>
    <submittedName>
        <fullName evidence="6">Addiction module protein</fullName>
    </submittedName>
</protein>
<feature type="region of interest" description="Disordered" evidence="4">
    <location>
        <begin position="171"/>
        <end position="199"/>
    </location>
</feature>
<evidence type="ECO:0000256" key="3">
    <source>
        <dbReference type="PROSITE-ProRule" id="PRU00339"/>
    </source>
</evidence>
<dbReference type="Gene3D" id="1.25.40.10">
    <property type="entry name" value="Tetratricopeptide repeat domain"/>
    <property type="match status" value="2"/>
</dbReference>
<feature type="region of interest" description="Disordered" evidence="4">
    <location>
        <begin position="238"/>
        <end position="280"/>
    </location>
</feature>
<name>V5SDJ6_9HYPH</name>
<dbReference type="KEGG" id="hni:W911_11850"/>
<dbReference type="GO" id="GO:0035556">
    <property type="term" value="P:intracellular signal transduction"/>
    <property type="evidence" value="ECO:0007669"/>
    <property type="project" value="InterPro"/>
</dbReference>
<dbReference type="GO" id="GO:0004016">
    <property type="term" value="F:adenylate cyclase activity"/>
    <property type="evidence" value="ECO:0007669"/>
    <property type="project" value="UniProtKB-ARBA"/>
</dbReference>
<organism evidence="6 7">
    <name type="scientific">Hyphomicrobium nitrativorans NL23</name>
    <dbReference type="NCBI Taxonomy" id="1029756"/>
    <lineage>
        <taxon>Bacteria</taxon>
        <taxon>Pseudomonadati</taxon>
        <taxon>Pseudomonadota</taxon>
        <taxon>Alphaproteobacteria</taxon>
        <taxon>Hyphomicrobiales</taxon>
        <taxon>Hyphomicrobiaceae</taxon>
        <taxon>Hyphomicrobium</taxon>
    </lineage>
</organism>
<feature type="repeat" description="TPR" evidence="3">
    <location>
        <begin position="382"/>
        <end position="415"/>
    </location>
</feature>
<dbReference type="CDD" id="cd07302">
    <property type="entry name" value="CHD"/>
    <property type="match status" value="1"/>
</dbReference>
<dbReference type="PANTHER" id="PTHR43081">
    <property type="entry name" value="ADENYLATE CYCLASE, TERMINAL-DIFFERENTIATION SPECIFIC-RELATED"/>
    <property type="match status" value="1"/>
</dbReference>
<feature type="repeat" description="TPR" evidence="3">
    <location>
        <begin position="416"/>
        <end position="449"/>
    </location>
</feature>
<dbReference type="InterPro" id="IPR029787">
    <property type="entry name" value="Nucleotide_cyclase"/>
</dbReference>
<keyword evidence="2 3" id="KW-0802">TPR repeat</keyword>
<dbReference type="PATRIC" id="fig|1029756.8.peg.2460"/>
<dbReference type="OrthoDB" id="7959456at2"/>
<dbReference type="AlphaFoldDB" id="V5SDJ6"/>
<dbReference type="PROSITE" id="PS50293">
    <property type="entry name" value="TPR_REGION"/>
    <property type="match status" value="1"/>
</dbReference>
<dbReference type="SUPFAM" id="SSF55073">
    <property type="entry name" value="Nucleotide cyclase"/>
    <property type="match status" value="1"/>
</dbReference>
<dbReference type="STRING" id="1029756.W911_11850"/>
<dbReference type="Pfam" id="PF13181">
    <property type="entry name" value="TPR_8"/>
    <property type="match status" value="1"/>
</dbReference>
<reference evidence="6 7" key="1">
    <citation type="journal article" date="2014" name="Genome Announc.">
        <title>Complete Genome Sequence of Hyphomicrobium nitrativorans Strain NL23, a Denitrifying Bacterium Isolated from Biofilm of a Methanol-Fed Denitrification System Treating Seawater at the Montreal Biodome.</title>
        <authorList>
            <person name="Martineau C."/>
            <person name="Villeneuve C."/>
            <person name="Mauffrey F."/>
            <person name="Villemur R."/>
        </authorList>
    </citation>
    <scope>NUCLEOTIDE SEQUENCE [LARGE SCALE GENOMIC DNA]</scope>
    <source>
        <strain evidence="6">NL23</strain>
    </source>
</reference>
<evidence type="ECO:0000256" key="4">
    <source>
        <dbReference type="SAM" id="MobiDB-lite"/>
    </source>
</evidence>
<feature type="domain" description="Guanylate cyclase" evidence="5">
    <location>
        <begin position="7"/>
        <end position="122"/>
    </location>
</feature>
<dbReference type="InterPro" id="IPR001054">
    <property type="entry name" value="A/G_cyclase"/>
</dbReference>
<feature type="repeat" description="TPR" evidence="3">
    <location>
        <begin position="450"/>
        <end position="483"/>
    </location>
</feature>
<dbReference type="PROSITE" id="PS50125">
    <property type="entry name" value="GUANYLATE_CYCLASE_2"/>
    <property type="match status" value="1"/>
</dbReference>
<proteinExistence type="predicted"/>
<dbReference type="Pfam" id="PF00211">
    <property type="entry name" value="Guanylate_cyc"/>
    <property type="match status" value="1"/>
</dbReference>
<feature type="compositionally biased region" description="Pro residues" evidence="4">
    <location>
        <begin position="263"/>
        <end position="272"/>
    </location>
</feature>
<sequence length="497" mass="53766">MKRKIAVILAADIAGYSRLIAEDEEETLRRFETYRTVFAEFVERGGGRIFNTAGDAILAEFESAVEAVRAAVDVQESLRARNLAYPPSRHMNFRIGITIGDVVERENGDLLGDGVNVAARLESVAPPGGVCISRSVHEAVASKMDLTFADAGPQTLKNIPERIHAYTLALDEPPSAHGQGDDADGEITPASSARAPADRNSRLVTAGLAVLGLAVVGAYAYEYTPRSVLEGVGLVATEPEANEGPSPATTQVAAAEEPEPDTPTEPATPSPAPARTEEQATSIERNVEDAIATLDGNAGPTRTPPTPLASRYVLTRQWKDCQESTDADVALNACKGLIDTAGFTPDDQAIIHYKYARALRDKGEPAQAIEHYRRSIELKPAADTYQHRAIAHYDQGDYLEAVADFDEALKLKPQSAEALNNRAWTYYKAGDADRALEDANRAIQFDGSKAYIWDTRAHILEELGKTPEAIRDYRKALQLDAGYTSSRDGLRRLGAPP</sequence>
<dbReference type="HOGENOM" id="CLU_548331_0_0_5"/>
<dbReference type="SMART" id="SM00028">
    <property type="entry name" value="TPR"/>
    <property type="match status" value="4"/>
</dbReference>
<dbReference type="GO" id="GO:0006171">
    <property type="term" value="P:cAMP biosynthetic process"/>
    <property type="evidence" value="ECO:0007669"/>
    <property type="project" value="TreeGrafter"/>
</dbReference>
<evidence type="ECO:0000313" key="6">
    <source>
        <dbReference type="EMBL" id="AHB48941.1"/>
    </source>
</evidence>
<keyword evidence="7" id="KW-1185">Reference proteome</keyword>
<dbReference type="PANTHER" id="PTHR43081:SF19">
    <property type="entry name" value="PH-SENSITIVE ADENYLATE CYCLASE RV1264"/>
    <property type="match status" value="1"/>
</dbReference>
<dbReference type="InterPro" id="IPR011990">
    <property type="entry name" value="TPR-like_helical_dom_sf"/>
</dbReference>
<dbReference type="InterPro" id="IPR013105">
    <property type="entry name" value="TPR_2"/>
</dbReference>
<dbReference type="Proteomes" id="UP000018542">
    <property type="component" value="Chromosome"/>
</dbReference>
<dbReference type="InterPro" id="IPR050697">
    <property type="entry name" value="Adenylyl/Guanylyl_Cyclase_3/4"/>
</dbReference>
<dbReference type="EMBL" id="CP006912">
    <property type="protein sequence ID" value="AHB48941.1"/>
    <property type="molecule type" value="Genomic_DNA"/>
</dbReference>
<evidence type="ECO:0000313" key="7">
    <source>
        <dbReference type="Proteomes" id="UP000018542"/>
    </source>
</evidence>
<dbReference type="SUPFAM" id="SSF48452">
    <property type="entry name" value="TPR-like"/>
    <property type="match status" value="1"/>
</dbReference>
<dbReference type="Pfam" id="PF07719">
    <property type="entry name" value="TPR_2"/>
    <property type="match status" value="1"/>
</dbReference>
<dbReference type="InterPro" id="IPR019734">
    <property type="entry name" value="TPR_rpt"/>
</dbReference>
<dbReference type="RefSeq" id="WP_023787711.1">
    <property type="nucleotide sequence ID" value="NC_022997.1"/>
</dbReference>
<dbReference type="Gene3D" id="3.30.70.1230">
    <property type="entry name" value="Nucleotide cyclase"/>
    <property type="match status" value="1"/>
</dbReference>